<comment type="similarity">
    <text evidence="5">Belongs to the ATP-dependent AMP-binding enzyme family. MenE subfamily.</text>
</comment>
<dbReference type="GO" id="GO:0031956">
    <property type="term" value="F:medium-chain fatty acid-CoA ligase activity"/>
    <property type="evidence" value="ECO:0007669"/>
    <property type="project" value="TreeGrafter"/>
</dbReference>
<dbReference type="PANTHER" id="PTHR43201">
    <property type="entry name" value="ACYL-COA SYNTHETASE"/>
    <property type="match status" value="1"/>
</dbReference>
<protein>
    <recommendedName>
        <fullName evidence="5">2-succinylbenzoate--CoA ligase</fullName>
        <ecNumber evidence="5">6.2.1.26</ecNumber>
    </recommendedName>
    <alternativeName>
        <fullName evidence="5">o-succinylbenzoyl-CoA synthetase</fullName>
        <shortName evidence="5">OSB-CoA synthetase</shortName>
    </alternativeName>
</protein>
<dbReference type="PANTHER" id="PTHR43201:SF5">
    <property type="entry name" value="MEDIUM-CHAIN ACYL-COA LIGASE ACSF2, MITOCHONDRIAL"/>
    <property type="match status" value="1"/>
</dbReference>
<evidence type="ECO:0000259" key="6">
    <source>
        <dbReference type="Pfam" id="PF00501"/>
    </source>
</evidence>
<accession>A0A0R2JMB5</accession>
<dbReference type="InterPro" id="IPR010192">
    <property type="entry name" value="MenE"/>
</dbReference>
<dbReference type="InterPro" id="IPR045851">
    <property type="entry name" value="AMP-bd_C_sf"/>
</dbReference>
<evidence type="ECO:0000313" key="8">
    <source>
        <dbReference type="EMBL" id="KRN75980.1"/>
    </source>
</evidence>
<keyword evidence="2 5" id="KW-0436">Ligase</keyword>
<dbReference type="NCBIfam" id="TIGR01923">
    <property type="entry name" value="menE"/>
    <property type="match status" value="1"/>
</dbReference>
<dbReference type="UniPathway" id="UPA00079"/>
<evidence type="ECO:0000313" key="9">
    <source>
        <dbReference type="Proteomes" id="UP000051673"/>
    </source>
</evidence>
<dbReference type="Pfam" id="PF13193">
    <property type="entry name" value="AMP-binding_C"/>
    <property type="match status" value="1"/>
</dbReference>
<dbReference type="GO" id="GO:0005524">
    <property type="term" value="F:ATP binding"/>
    <property type="evidence" value="ECO:0007669"/>
    <property type="project" value="UniProtKB-KW"/>
</dbReference>
<dbReference type="PATRIC" id="fig|1620.3.peg.1044"/>
<evidence type="ECO:0000256" key="3">
    <source>
        <dbReference type="ARBA" id="ARBA00022741"/>
    </source>
</evidence>
<dbReference type="UniPathway" id="UPA01057">
    <property type="reaction ID" value="UER00166"/>
</dbReference>
<keyword evidence="1 5" id="KW-0474">Menaquinone biosynthesis</keyword>
<dbReference type="GO" id="GO:0008756">
    <property type="term" value="F:o-succinylbenzoate-CoA ligase activity"/>
    <property type="evidence" value="ECO:0007669"/>
    <property type="project" value="UniProtKB-UniRule"/>
</dbReference>
<dbReference type="HAMAP" id="MF_00731">
    <property type="entry name" value="MenE"/>
    <property type="match status" value="1"/>
</dbReference>
<dbReference type="OrthoDB" id="9762242at2"/>
<gene>
    <name evidence="5" type="primary">menE</name>
    <name evidence="8" type="ORF">IV67_GL001029</name>
</gene>
<dbReference type="PROSITE" id="PS00455">
    <property type="entry name" value="AMP_BINDING"/>
    <property type="match status" value="1"/>
</dbReference>
<evidence type="ECO:0000256" key="2">
    <source>
        <dbReference type="ARBA" id="ARBA00022598"/>
    </source>
</evidence>
<keyword evidence="9" id="KW-1185">Reference proteome</keyword>
<comment type="pathway">
    <text evidence="5">Quinol/quinone metabolism; 1,4-dihydroxy-2-naphthoate biosynthesis; 1,4-dihydroxy-2-naphthoate from chorismate: step 5/7.</text>
</comment>
<keyword evidence="3 5" id="KW-0547">Nucleotide-binding</keyword>
<evidence type="ECO:0000256" key="5">
    <source>
        <dbReference type="HAMAP-Rule" id="MF_00731"/>
    </source>
</evidence>
<dbReference type="STRING" id="1620.IV67_GL001029"/>
<comment type="catalytic activity">
    <reaction evidence="5">
        <text>2-succinylbenzoate + ATP + CoA = 2-succinylbenzoyl-CoA + AMP + diphosphate</text>
        <dbReference type="Rhea" id="RHEA:17009"/>
        <dbReference type="ChEBI" id="CHEBI:18325"/>
        <dbReference type="ChEBI" id="CHEBI:30616"/>
        <dbReference type="ChEBI" id="CHEBI:33019"/>
        <dbReference type="ChEBI" id="CHEBI:57287"/>
        <dbReference type="ChEBI" id="CHEBI:57364"/>
        <dbReference type="ChEBI" id="CHEBI:456215"/>
        <dbReference type="EC" id="6.2.1.26"/>
    </reaction>
</comment>
<dbReference type="InterPro" id="IPR020845">
    <property type="entry name" value="AMP-binding_CS"/>
</dbReference>
<comment type="pathway">
    <text evidence="5">Quinol/quinone metabolism; menaquinone biosynthesis.</text>
</comment>
<feature type="domain" description="AMP-binding enzyme C-terminal" evidence="7">
    <location>
        <begin position="390"/>
        <end position="466"/>
    </location>
</feature>
<proteinExistence type="inferred from homology"/>
<dbReference type="RefSeq" id="WP_057788796.1">
    <property type="nucleotide sequence ID" value="NZ_JQCD01000031.1"/>
</dbReference>
<reference evidence="8 9" key="1">
    <citation type="journal article" date="2015" name="Genome Announc.">
        <title>Expanding the biotechnology potential of lactobacilli through comparative genomics of 213 strains and associated genera.</title>
        <authorList>
            <person name="Sun Z."/>
            <person name="Harris H.M."/>
            <person name="McCann A."/>
            <person name="Guo C."/>
            <person name="Argimon S."/>
            <person name="Zhang W."/>
            <person name="Yang X."/>
            <person name="Jeffery I.B."/>
            <person name="Cooney J.C."/>
            <person name="Kagawa T.F."/>
            <person name="Liu W."/>
            <person name="Song Y."/>
            <person name="Salvetti E."/>
            <person name="Wrobel A."/>
            <person name="Rasinkangas P."/>
            <person name="Parkhill J."/>
            <person name="Rea M.C."/>
            <person name="O'Sullivan O."/>
            <person name="Ritari J."/>
            <person name="Douillard F.P."/>
            <person name="Paul Ross R."/>
            <person name="Yang R."/>
            <person name="Briner A.E."/>
            <person name="Felis G.E."/>
            <person name="de Vos W.M."/>
            <person name="Barrangou R."/>
            <person name="Klaenhammer T.R."/>
            <person name="Caufield P.W."/>
            <person name="Cui Y."/>
            <person name="Zhang H."/>
            <person name="O'Toole P.W."/>
        </authorList>
    </citation>
    <scope>NUCLEOTIDE SEQUENCE [LARGE SCALE GENOMIC DNA]</scope>
    <source>
        <strain evidence="8 9">DSM 20014</strain>
    </source>
</reference>
<comment type="caution">
    <text evidence="8">The sequence shown here is derived from an EMBL/GenBank/DDBJ whole genome shotgun (WGS) entry which is preliminary data.</text>
</comment>
<evidence type="ECO:0000259" key="7">
    <source>
        <dbReference type="Pfam" id="PF13193"/>
    </source>
</evidence>
<name>A0A0R2JMB5_9LACO</name>
<dbReference type="Pfam" id="PF00501">
    <property type="entry name" value="AMP-binding"/>
    <property type="match status" value="1"/>
</dbReference>
<dbReference type="EMBL" id="JQCD01000031">
    <property type="protein sequence ID" value="KRN75980.1"/>
    <property type="molecule type" value="Genomic_DNA"/>
</dbReference>
<dbReference type="Proteomes" id="UP000051673">
    <property type="component" value="Unassembled WGS sequence"/>
</dbReference>
<dbReference type="Gene3D" id="3.40.50.12780">
    <property type="entry name" value="N-terminal domain of ligase-like"/>
    <property type="match status" value="1"/>
</dbReference>
<evidence type="ECO:0000256" key="4">
    <source>
        <dbReference type="ARBA" id="ARBA00022840"/>
    </source>
</evidence>
<dbReference type="AlphaFoldDB" id="A0A0R2JMB5"/>
<dbReference type="EC" id="6.2.1.26" evidence="5"/>
<organism evidence="8 9">
    <name type="scientific">Weissella minor</name>
    <dbReference type="NCBI Taxonomy" id="1620"/>
    <lineage>
        <taxon>Bacteria</taxon>
        <taxon>Bacillati</taxon>
        <taxon>Bacillota</taxon>
        <taxon>Bacilli</taxon>
        <taxon>Lactobacillales</taxon>
        <taxon>Lactobacillaceae</taxon>
        <taxon>Weissella</taxon>
    </lineage>
</organism>
<evidence type="ECO:0000256" key="1">
    <source>
        <dbReference type="ARBA" id="ARBA00022428"/>
    </source>
</evidence>
<dbReference type="InterPro" id="IPR025110">
    <property type="entry name" value="AMP-bd_C"/>
</dbReference>
<dbReference type="NCBIfam" id="NF002966">
    <property type="entry name" value="PRK03640.1"/>
    <property type="match status" value="1"/>
</dbReference>
<dbReference type="Gene3D" id="3.30.300.30">
    <property type="match status" value="1"/>
</dbReference>
<dbReference type="InterPro" id="IPR000873">
    <property type="entry name" value="AMP-dep_synth/lig_dom"/>
</dbReference>
<feature type="domain" description="AMP-dependent synthetase/ligase" evidence="6">
    <location>
        <begin position="7"/>
        <end position="340"/>
    </location>
</feature>
<dbReference type="SUPFAM" id="SSF56801">
    <property type="entry name" value="Acetyl-CoA synthetase-like"/>
    <property type="match status" value="1"/>
</dbReference>
<keyword evidence="4 5" id="KW-0067">ATP-binding</keyword>
<sequence length="483" mass="53281">MQNWLTKRVDLTPERTAITYAGQQLSFLQLSQAVEKLAQQLASKLDDNPRVAILTTNTLTGYEMILALQQLGRTVVLLNYRLAPTEIAYQLNDADVTQVLQTDSYTESLANVQQLPFSEITAAPLAQVELQSNFDLDQVTTIMYTSGTTGKPKGVEQTFGNHFYSAVGSALNLGLSADDAWVAAVPIFHISGLSIMMRSLIYGMEVRLYERFDVKQINADIINGEVTTISVVPTMLKSLLNELPVGATYPSRFKTMLLGGGPSDLATLNKAQLAGVGVVQSYGMTETASQIIALDPKDALPKMGSVGKALFPVELRVAHMTTEGVGRVQVKSPTLTVGYLNKMDKYEASFEDGWFDTGDMGYQDAEGYLYLVGREGDMISSGGENVFPNEIEDVYQQLPEIKEISVIGVSDEHWGAVPVAVIEFNQGQQLTHQALVDFGRQHLAHYKVPKNYYRLTNDWPRTASGKIQRYLLQENTNLDDKIL</sequence>
<dbReference type="GO" id="GO:0006631">
    <property type="term" value="P:fatty acid metabolic process"/>
    <property type="evidence" value="ECO:0007669"/>
    <property type="project" value="TreeGrafter"/>
</dbReference>
<dbReference type="GO" id="GO:0009234">
    <property type="term" value="P:menaquinone biosynthetic process"/>
    <property type="evidence" value="ECO:0007669"/>
    <property type="project" value="UniProtKB-UniRule"/>
</dbReference>
<dbReference type="InterPro" id="IPR042099">
    <property type="entry name" value="ANL_N_sf"/>
</dbReference>
<comment type="function">
    <text evidence="5">Converts 2-succinylbenzoate (OSB) to 2-succinylbenzoyl-CoA (OSB-CoA).</text>
</comment>